<dbReference type="Gene3D" id="1.20.58.340">
    <property type="entry name" value="Magnesium transport protein CorA, transmembrane region"/>
    <property type="match status" value="1"/>
</dbReference>
<dbReference type="InterPro" id="IPR045863">
    <property type="entry name" value="CorA_TM1_TM2"/>
</dbReference>
<keyword evidence="4 5" id="KW-0472">Membrane</keyword>
<evidence type="ECO:0000256" key="5">
    <source>
        <dbReference type="SAM" id="Phobius"/>
    </source>
</evidence>
<proteinExistence type="predicted"/>
<accession>A0A8T9BXC7</accession>
<dbReference type="EMBL" id="QGMK01001710">
    <property type="protein sequence ID" value="TVY65544.1"/>
    <property type="molecule type" value="Genomic_DNA"/>
</dbReference>
<feature type="transmembrane region" description="Helical" evidence="5">
    <location>
        <begin position="152"/>
        <end position="173"/>
    </location>
</feature>
<name>A0A8T9BXC7_9HELO</name>
<dbReference type="GO" id="GO:0046873">
    <property type="term" value="F:metal ion transmembrane transporter activity"/>
    <property type="evidence" value="ECO:0007669"/>
    <property type="project" value="InterPro"/>
</dbReference>
<evidence type="ECO:0000256" key="1">
    <source>
        <dbReference type="ARBA" id="ARBA00004141"/>
    </source>
</evidence>
<comment type="subcellular location">
    <subcellularLocation>
        <location evidence="1">Membrane</location>
        <topology evidence="1">Multi-pass membrane protein</topology>
    </subcellularLocation>
</comment>
<keyword evidence="3 5" id="KW-1133">Transmembrane helix</keyword>
<dbReference type="InterPro" id="IPR002523">
    <property type="entry name" value="MgTranspt_CorA/ZnTranspt_ZntB"/>
</dbReference>
<evidence type="ECO:0000256" key="3">
    <source>
        <dbReference type="ARBA" id="ARBA00022989"/>
    </source>
</evidence>
<keyword evidence="2 5" id="KW-0812">Transmembrane</keyword>
<comment type="caution">
    <text evidence="6">The sequence shown here is derived from an EMBL/GenBank/DDBJ whole genome shotgun (WGS) entry which is preliminary data.</text>
</comment>
<protein>
    <submittedName>
        <fullName evidence="6">Uncharacterized protein</fullName>
    </submittedName>
</protein>
<dbReference type="Proteomes" id="UP000469558">
    <property type="component" value="Unassembled WGS sequence"/>
</dbReference>
<dbReference type="GO" id="GO:0016020">
    <property type="term" value="C:membrane"/>
    <property type="evidence" value="ECO:0007669"/>
    <property type="project" value="UniProtKB-SubCell"/>
</dbReference>
<keyword evidence="7" id="KW-1185">Reference proteome</keyword>
<dbReference type="Pfam" id="PF01544">
    <property type="entry name" value="CorA"/>
    <property type="match status" value="1"/>
</dbReference>
<gene>
    <name evidence="6" type="ORF">LSUE1_G007176</name>
</gene>
<evidence type="ECO:0000313" key="6">
    <source>
        <dbReference type="EMBL" id="TVY65544.1"/>
    </source>
</evidence>
<evidence type="ECO:0000256" key="2">
    <source>
        <dbReference type="ARBA" id="ARBA00022692"/>
    </source>
</evidence>
<dbReference type="SUPFAM" id="SSF144083">
    <property type="entry name" value="Magnesium transport protein CorA, transmembrane region"/>
    <property type="match status" value="1"/>
</dbReference>
<evidence type="ECO:0000256" key="4">
    <source>
        <dbReference type="ARBA" id="ARBA00023136"/>
    </source>
</evidence>
<sequence>MSGESMRVSLEKIIEKDSQPIVQDPYSLFKIALESAGLRWKLAVCDQEGYLLPGVKPQYIGATDARLSEKESFGEYLKQTLSMLETDIQIIDTLNAKFVSFTSEGRHLAADYQFFSDKVASQIQHNTDSIPIITAMIAVDESRKAIKQANDVKALTVLATLYIPLSYVASIFGMNVTQFSPEVEIWGYFVVALPITAVSLLLVWKWESICRGFMRAFKPPDEDSFEEMQMHVYNLRPPPTLGVFGKMGNMVAGPGLPPLRAGIAGY</sequence>
<feature type="transmembrane region" description="Helical" evidence="5">
    <location>
        <begin position="185"/>
        <end position="204"/>
    </location>
</feature>
<evidence type="ECO:0000313" key="7">
    <source>
        <dbReference type="Proteomes" id="UP000469558"/>
    </source>
</evidence>
<dbReference type="OrthoDB" id="3231000at2759"/>
<dbReference type="AlphaFoldDB" id="A0A8T9BXC7"/>
<reference evidence="6 7" key="1">
    <citation type="submission" date="2018-05" db="EMBL/GenBank/DDBJ databases">
        <title>Genome sequencing and assembly of the regulated plant pathogen Lachnellula willkommii and related sister species for the development of diagnostic species identification markers.</title>
        <authorList>
            <person name="Giroux E."/>
            <person name="Bilodeau G."/>
        </authorList>
    </citation>
    <scope>NUCLEOTIDE SEQUENCE [LARGE SCALE GENOMIC DNA]</scope>
    <source>
        <strain evidence="6 7">CBS 268.59</strain>
    </source>
</reference>
<organism evidence="6 7">
    <name type="scientific">Lachnellula suecica</name>
    <dbReference type="NCBI Taxonomy" id="602035"/>
    <lineage>
        <taxon>Eukaryota</taxon>
        <taxon>Fungi</taxon>
        <taxon>Dikarya</taxon>
        <taxon>Ascomycota</taxon>
        <taxon>Pezizomycotina</taxon>
        <taxon>Leotiomycetes</taxon>
        <taxon>Helotiales</taxon>
        <taxon>Lachnaceae</taxon>
        <taxon>Lachnellula</taxon>
    </lineage>
</organism>